<dbReference type="RefSeq" id="WP_188760601.1">
    <property type="nucleotide sequence ID" value="NZ_BMJB01000003.1"/>
</dbReference>
<evidence type="ECO:0000313" key="2">
    <source>
        <dbReference type="EMBL" id="GGA78898.1"/>
    </source>
</evidence>
<dbReference type="Pfam" id="PF25183">
    <property type="entry name" value="OMP_b-brl_4"/>
    <property type="match status" value="1"/>
</dbReference>
<dbReference type="Gene3D" id="2.60.40.1120">
    <property type="entry name" value="Carboxypeptidase-like, regulatory domain"/>
    <property type="match status" value="1"/>
</dbReference>
<comment type="caution">
    <text evidence="2">The sequence shown here is derived from an EMBL/GenBank/DDBJ whole genome shotgun (WGS) entry which is preliminary data.</text>
</comment>
<dbReference type="Proteomes" id="UP000648801">
    <property type="component" value="Unassembled WGS sequence"/>
</dbReference>
<proteinExistence type="predicted"/>
<reference evidence="2" key="1">
    <citation type="journal article" date="2014" name="Int. J. Syst. Evol. Microbiol.">
        <title>Complete genome sequence of Corynebacterium casei LMG S-19264T (=DSM 44701T), isolated from a smear-ripened cheese.</title>
        <authorList>
            <consortium name="US DOE Joint Genome Institute (JGI-PGF)"/>
            <person name="Walter F."/>
            <person name="Albersmeier A."/>
            <person name="Kalinowski J."/>
            <person name="Ruckert C."/>
        </authorList>
    </citation>
    <scope>NUCLEOTIDE SEQUENCE</scope>
    <source>
        <strain evidence="2">CGMCC 1.15447</strain>
    </source>
</reference>
<dbReference type="SUPFAM" id="SSF56935">
    <property type="entry name" value="Porins"/>
    <property type="match status" value="1"/>
</dbReference>
<organism evidence="2 3">
    <name type="scientific">Edaphobacter acidisoli</name>
    <dbReference type="NCBI Taxonomy" id="2040573"/>
    <lineage>
        <taxon>Bacteria</taxon>
        <taxon>Pseudomonadati</taxon>
        <taxon>Acidobacteriota</taxon>
        <taxon>Terriglobia</taxon>
        <taxon>Terriglobales</taxon>
        <taxon>Acidobacteriaceae</taxon>
        <taxon>Edaphobacter</taxon>
    </lineage>
</organism>
<dbReference type="EMBL" id="BMJB01000003">
    <property type="protein sequence ID" value="GGA78898.1"/>
    <property type="molecule type" value="Genomic_DNA"/>
</dbReference>
<gene>
    <name evidence="2" type="ORF">GCM10011507_32700</name>
</gene>
<dbReference type="Pfam" id="PF13620">
    <property type="entry name" value="CarboxypepD_reg"/>
    <property type="match status" value="1"/>
</dbReference>
<accession>A0A916S082</accession>
<evidence type="ECO:0000313" key="3">
    <source>
        <dbReference type="Proteomes" id="UP000648801"/>
    </source>
</evidence>
<feature type="domain" description="TonB-dependent transporter Oar-like beta-barrel" evidence="1">
    <location>
        <begin position="240"/>
        <end position="501"/>
    </location>
</feature>
<dbReference type="InterPro" id="IPR008969">
    <property type="entry name" value="CarboxyPept-like_regulatory"/>
</dbReference>
<protein>
    <recommendedName>
        <fullName evidence="1">TonB-dependent transporter Oar-like beta-barrel domain-containing protein</fullName>
    </recommendedName>
</protein>
<name>A0A916S082_9BACT</name>
<dbReference type="AlphaFoldDB" id="A0A916S082"/>
<dbReference type="InterPro" id="IPR057601">
    <property type="entry name" value="Oar-like_b-barrel"/>
</dbReference>
<dbReference type="SUPFAM" id="SSF49464">
    <property type="entry name" value="Carboxypeptidase regulatory domain-like"/>
    <property type="match status" value="1"/>
</dbReference>
<evidence type="ECO:0000259" key="1">
    <source>
        <dbReference type="Pfam" id="PF25183"/>
    </source>
</evidence>
<sequence>MTERHSYNSSYKGWRAFTILWIALAFVFGGVSALAQSGAGAIQGTVTDPTGAVVPGAVVHVVNTATGAANDTKSNGVGFYSVPGLFAGHYTVTFTATGMKQFQTSVQLQVAQTAVIAAKLPLGDVSEKVTVEADTQQLATYENGTIGNDLDNKRINQLPMNQRNIMSLVGMSTPGLEAGGTRANGLMTSGISYVQDGTPIDNRDYGGPSTQTDPDAIQEVRVETSASNAMYATPATAVITTKSGTNSLHGSLFETARNNGLAGPAKSRANPANYAAPRLIRNEFGGSVGGPIFIPKIYNGKDKSFFFFAYERLSLISGTYANAYVPTQAERNGDFSGLVNGNGILDQLYDSQTTAPSANCNGTGVANAYCRAPFANNQIPTNRLSPLAKSLYAITPLPTNSSNPLLNYNIAFPAANNQTAPTISTRLDHVFNESNNMYVRYTYLNSNAISPYGSVGPTSSGEPATIAGAGMPANASNLIDTLLHQSSAAIGFTHIFSPTFVS</sequence>
<keyword evidence="3" id="KW-1185">Reference proteome</keyword>
<reference evidence="2" key="2">
    <citation type="submission" date="2020-09" db="EMBL/GenBank/DDBJ databases">
        <authorList>
            <person name="Sun Q."/>
            <person name="Zhou Y."/>
        </authorList>
    </citation>
    <scope>NUCLEOTIDE SEQUENCE</scope>
    <source>
        <strain evidence="2">CGMCC 1.15447</strain>
    </source>
</reference>